<protein>
    <submittedName>
        <fullName evidence="14">Iron complex outermembrane recepter protein</fullName>
    </submittedName>
</protein>
<evidence type="ECO:0000256" key="5">
    <source>
        <dbReference type="ARBA" id="ARBA00022692"/>
    </source>
</evidence>
<evidence type="ECO:0000256" key="4">
    <source>
        <dbReference type="ARBA" id="ARBA00022452"/>
    </source>
</evidence>
<dbReference type="InterPro" id="IPR012910">
    <property type="entry name" value="Plug_dom"/>
</dbReference>
<dbReference type="Pfam" id="PF00593">
    <property type="entry name" value="TonB_dep_Rec_b-barrel"/>
    <property type="match status" value="1"/>
</dbReference>
<evidence type="ECO:0000256" key="8">
    <source>
        <dbReference type="ARBA" id="ARBA00023237"/>
    </source>
</evidence>
<accession>A0A1G9MRI3</accession>
<evidence type="ECO:0000256" key="1">
    <source>
        <dbReference type="ARBA" id="ARBA00004571"/>
    </source>
</evidence>
<dbReference type="RefSeq" id="WP_092068492.1">
    <property type="nucleotide sequence ID" value="NZ_FNHB01000001.1"/>
</dbReference>
<dbReference type="OrthoDB" id="9775095at2"/>
<keyword evidence="4 9" id="KW-1134">Transmembrane beta strand</keyword>
<evidence type="ECO:0000256" key="7">
    <source>
        <dbReference type="ARBA" id="ARBA00023136"/>
    </source>
</evidence>
<evidence type="ECO:0000256" key="10">
    <source>
        <dbReference type="RuleBase" id="RU003357"/>
    </source>
</evidence>
<dbReference type="Gene3D" id="2.40.170.20">
    <property type="entry name" value="TonB-dependent receptor, beta-barrel domain"/>
    <property type="match status" value="1"/>
</dbReference>
<keyword evidence="3 9" id="KW-0813">Transport</keyword>
<dbReference type="InterPro" id="IPR000531">
    <property type="entry name" value="Beta-barrel_TonB"/>
</dbReference>
<feature type="signal peptide" evidence="11">
    <location>
        <begin position="1"/>
        <end position="31"/>
    </location>
</feature>
<reference evidence="14 15" key="1">
    <citation type="submission" date="2016-10" db="EMBL/GenBank/DDBJ databases">
        <authorList>
            <person name="de Groot N.N."/>
        </authorList>
    </citation>
    <scope>NUCLEOTIDE SEQUENCE [LARGE SCALE GENOMIC DNA]</scope>
    <source>
        <strain evidence="14 15">DSM 1736</strain>
    </source>
</reference>
<dbReference type="Gene3D" id="2.170.130.10">
    <property type="entry name" value="TonB-dependent receptor, plug domain"/>
    <property type="match status" value="1"/>
</dbReference>
<dbReference type="GO" id="GO:0038023">
    <property type="term" value="F:signaling receptor activity"/>
    <property type="evidence" value="ECO:0007669"/>
    <property type="project" value="InterPro"/>
</dbReference>
<keyword evidence="6 10" id="KW-0798">TonB box</keyword>
<dbReference type="CDD" id="cd01347">
    <property type="entry name" value="ligand_gated_channel"/>
    <property type="match status" value="1"/>
</dbReference>
<dbReference type="Proteomes" id="UP000214880">
    <property type="component" value="Unassembled WGS sequence"/>
</dbReference>
<dbReference type="GO" id="GO:0015344">
    <property type="term" value="F:siderophore uptake transmembrane transporter activity"/>
    <property type="evidence" value="ECO:0007669"/>
    <property type="project" value="TreeGrafter"/>
</dbReference>
<evidence type="ECO:0000256" key="3">
    <source>
        <dbReference type="ARBA" id="ARBA00022448"/>
    </source>
</evidence>
<dbReference type="InterPro" id="IPR010105">
    <property type="entry name" value="TonB_sidphr_rcpt"/>
</dbReference>
<dbReference type="AlphaFoldDB" id="A0A1G9MRI3"/>
<dbReference type="Pfam" id="PF07715">
    <property type="entry name" value="Plug"/>
    <property type="match status" value="1"/>
</dbReference>
<keyword evidence="15" id="KW-1185">Reference proteome</keyword>
<organism evidence="14 15">
    <name type="scientific">Dendrosporobacter quercicolus</name>
    <dbReference type="NCBI Taxonomy" id="146817"/>
    <lineage>
        <taxon>Bacteria</taxon>
        <taxon>Bacillati</taxon>
        <taxon>Bacillota</taxon>
        <taxon>Negativicutes</taxon>
        <taxon>Selenomonadales</taxon>
        <taxon>Sporomusaceae</taxon>
        <taxon>Dendrosporobacter</taxon>
    </lineage>
</organism>
<dbReference type="STRING" id="146817.SAMN04488502_101778"/>
<feature type="chain" id="PRO_5011450011" evidence="11">
    <location>
        <begin position="32"/>
        <end position="744"/>
    </location>
</feature>
<dbReference type="InterPro" id="IPR036942">
    <property type="entry name" value="Beta-barrel_TonB_sf"/>
</dbReference>
<keyword evidence="8 9" id="KW-0998">Cell outer membrane</keyword>
<keyword evidence="7 9" id="KW-0472">Membrane</keyword>
<evidence type="ECO:0000313" key="14">
    <source>
        <dbReference type="EMBL" id="SDL76860.1"/>
    </source>
</evidence>
<dbReference type="GO" id="GO:0015891">
    <property type="term" value="P:siderophore transport"/>
    <property type="evidence" value="ECO:0007669"/>
    <property type="project" value="InterPro"/>
</dbReference>
<feature type="domain" description="TonB-dependent receptor-like beta-barrel" evidence="12">
    <location>
        <begin position="268"/>
        <end position="713"/>
    </location>
</feature>
<proteinExistence type="inferred from homology"/>
<dbReference type="PANTHER" id="PTHR32552:SF82">
    <property type="entry name" value="FCUA PROTEIN"/>
    <property type="match status" value="1"/>
</dbReference>
<keyword evidence="11" id="KW-0732">Signal</keyword>
<evidence type="ECO:0000256" key="6">
    <source>
        <dbReference type="ARBA" id="ARBA00023077"/>
    </source>
</evidence>
<feature type="domain" description="TonB-dependent receptor plug" evidence="13">
    <location>
        <begin position="99"/>
        <end position="192"/>
    </location>
</feature>
<dbReference type="GO" id="GO:0009279">
    <property type="term" value="C:cell outer membrane"/>
    <property type="evidence" value="ECO:0007669"/>
    <property type="project" value="UniProtKB-SubCell"/>
</dbReference>
<dbReference type="InterPro" id="IPR039426">
    <property type="entry name" value="TonB-dep_rcpt-like"/>
</dbReference>
<gene>
    <name evidence="14" type="ORF">SAMN04488502_101778</name>
</gene>
<sequence length="744" mass="81068">MKKKLSPARKRLLYVLIGSSLFWHTPVITYAEDTAVTAAAAGETDSPAGSAAQTTAGQREFSLEGIEVTAGRDTLPPVYAGGQVARGGNVGILGNKDFMDTPFSITSYTAQTMEDQQASTLYDVLSNDSSIRFTTSNGHFVEMYKIRGLDVSYQHLYFNGMQGLAHFDHIPVEFLERVEVLKGPSSFLYGGVNTSVGGAINLVPKRAKEEDSNSFTADYTSSSQLGGHIDIGRRFGKNKEFGVRFNGVYADGDTETDGQSKKRQLGALGLDYRHDRWRLSLDAFSSEESFDNGSVAMYGLAGGYVKAPDGSTNVFPGIYGKGRNNGFLFKSEYDVSGNVTAYASMGKLANRGTGFLSGTNVVGFKSNGDGTISMLKQNWWQDSVAAELGLRGNYRTGAVNHQLAVGYNAMDTESAFAWNRITGIATNIYNPTSLASYLAALPTPSKSAKTSETNLSSLFIADTLSFNEEKVQLTLGVRQQNVQTKSFNATTGAVTAKYDEDATTPAIGLVVKPWDAPVSFYANYIEGLSPGSEVTNVDAVNYREVFAPYKSKQYEVGAKWDHGTFANTLSFYQIEKPSVITLTQSDGTIKVSDDAEQRNRGIEWNAFGAINDKVRLLGGIAYTRAEYTRDVSTKQGNTPYGVPKYQANLGVEWDTPWNPDLTLSVRAIFSSSQYVDSTNTVKIPSWVRYDIGAKYKTVVNKVPVTFRASVENVFDRNYWSGLFADGYATVGGPRTFKLSASMQL</sequence>
<name>A0A1G9MRI3_9FIRM</name>
<dbReference type="PROSITE" id="PS52016">
    <property type="entry name" value="TONB_DEPENDENT_REC_3"/>
    <property type="match status" value="1"/>
</dbReference>
<dbReference type="PANTHER" id="PTHR32552">
    <property type="entry name" value="FERRICHROME IRON RECEPTOR-RELATED"/>
    <property type="match status" value="1"/>
</dbReference>
<evidence type="ECO:0000313" key="15">
    <source>
        <dbReference type="Proteomes" id="UP000214880"/>
    </source>
</evidence>
<dbReference type="EMBL" id="FNHB01000001">
    <property type="protein sequence ID" value="SDL76860.1"/>
    <property type="molecule type" value="Genomic_DNA"/>
</dbReference>
<evidence type="ECO:0000256" key="9">
    <source>
        <dbReference type="PROSITE-ProRule" id="PRU01360"/>
    </source>
</evidence>
<evidence type="ECO:0000259" key="13">
    <source>
        <dbReference type="Pfam" id="PF07715"/>
    </source>
</evidence>
<evidence type="ECO:0000256" key="11">
    <source>
        <dbReference type="SAM" id="SignalP"/>
    </source>
</evidence>
<dbReference type="SUPFAM" id="SSF56935">
    <property type="entry name" value="Porins"/>
    <property type="match status" value="1"/>
</dbReference>
<evidence type="ECO:0000256" key="2">
    <source>
        <dbReference type="ARBA" id="ARBA00009810"/>
    </source>
</evidence>
<comment type="subcellular location">
    <subcellularLocation>
        <location evidence="1 9">Cell outer membrane</location>
        <topology evidence="1 9">Multi-pass membrane protein</topology>
    </subcellularLocation>
</comment>
<evidence type="ECO:0000259" key="12">
    <source>
        <dbReference type="Pfam" id="PF00593"/>
    </source>
</evidence>
<dbReference type="NCBIfam" id="TIGR01783">
    <property type="entry name" value="TonB-siderophor"/>
    <property type="match status" value="1"/>
</dbReference>
<comment type="similarity">
    <text evidence="2 9 10">Belongs to the TonB-dependent receptor family.</text>
</comment>
<keyword evidence="5 9" id="KW-0812">Transmembrane</keyword>
<dbReference type="InterPro" id="IPR037066">
    <property type="entry name" value="Plug_dom_sf"/>
</dbReference>